<keyword evidence="1" id="KW-1133">Transmembrane helix</keyword>
<evidence type="ECO:0000256" key="1">
    <source>
        <dbReference type="SAM" id="Phobius"/>
    </source>
</evidence>
<sequence>MRRGREFASWLVARWPALVRTLVFLGHRQAEAEEIAVEGLARALPGWEREQRDGDVEVHVYRAVLDARARVLRRSGDRPVPDPEPVELPPGLTDRLERRRALETWLAELSPEDRTRLVLLHVAELSEDEVDDVAGGTGPLPPMPFPGPDVRDACEAVPVPPAPVAVVAARARRRRRDAWTRGLAAAAVLAVVAGAVTWWAARPAEDGQGDVRPASNPLPLPWYADGTLHLADVVVETPEVLQLADVPDGVVLSDADGHVVHVDGSGDQQRIGETVAGSRLAVDHDNGWVAWADPGDGDPQLVVHDTLAGEEVGRRSLAGSADGGGQPVGDSEPIALEGERVYYSSPDGDFAWEPLLDISFALAGSMVDTAEGARISRFDDQLRMTPIPLGSGVVVDAEDARLTPDGRYAFVVRDGQLAVYDVATAEPIDRMYSPSDEAVSWAYREGTFVFAVLHMLQDKTYQDMLQMPSEGNYRLYACRPELATPCRKLGEVPEEVPDPPVFAQ</sequence>
<keyword evidence="3" id="KW-1185">Reference proteome</keyword>
<keyword evidence="1" id="KW-0812">Transmembrane</keyword>
<dbReference type="AlphaFoldDB" id="A0A4P7GIG6"/>
<dbReference type="SUPFAM" id="SSF51004">
    <property type="entry name" value="C-terminal (heme d1) domain of cytochrome cd1-nitrite reductase"/>
    <property type="match status" value="1"/>
</dbReference>
<dbReference type="KEGG" id="noy:EXE57_03650"/>
<dbReference type="InterPro" id="IPR011048">
    <property type="entry name" value="Haem_d1_sf"/>
</dbReference>
<dbReference type="Proteomes" id="UP000294894">
    <property type="component" value="Chromosome"/>
</dbReference>
<reference evidence="2 3" key="1">
    <citation type="submission" date="2019-03" db="EMBL/GenBank/DDBJ databases">
        <title>Three New Species of Nocardioides, Nocardioides euryhalodurans sp. nov., Nocardioides seonyuensis sp. nov. and Nocardioides eburneoflavus sp. nov., Iolated from Soil.</title>
        <authorList>
            <person name="Roh S.G."/>
            <person name="Lee C."/>
            <person name="Kim M.-K."/>
            <person name="Kim S.B."/>
        </authorList>
    </citation>
    <scope>NUCLEOTIDE SEQUENCE [LARGE SCALE GENOMIC DNA]</scope>
    <source>
        <strain evidence="2 3">MMS17-SY117</strain>
    </source>
</reference>
<organism evidence="2 3">
    <name type="scientific">Nocardioides euryhalodurans</name>
    <dbReference type="NCBI Taxonomy" id="2518370"/>
    <lineage>
        <taxon>Bacteria</taxon>
        <taxon>Bacillati</taxon>
        <taxon>Actinomycetota</taxon>
        <taxon>Actinomycetes</taxon>
        <taxon>Propionibacteriales</taxon>
        <taxon>Nocardioidaceae</taxon>
        <taxon>Nocardioides</taxon>
    </lineage>
</organism>
<dbReference type="Gene3D" id="2.130.10.10">
    <property type="entry name" value="YVTN repeat-like/Quinoprotein amine dehydrogenase"/>
    <property type="match status" value="1"/>
</dbReference>
<evidence type="ECO:0000313" key="2">
    <source>
        <dbReference type="EMBL" id="QBR91461.1"/>
    </source>
</evidence>
<evidence type="ECO:0000313" key="3">
    <source>
        <dbReference type="Proteomes" id="UP000294894"/>
    </source>
</evidence>
<feature type="transmembrane region" description="Helical" evidence="1">
    <location>
        <begin position="182"/>
        <end position="201"/>
    </location>
</feature>
<dbReference type="EMBL" id="CP038267">
    <property type="protein sequence ID" value="QBR91461.1"/>
    <property type="molecule type" value="Genomic_DNA"/>
</dbReference>
<dbReference type="OrthoDB" id="3778144at2"/>
<keyword evidence="1" id="KW-0472">Membrane</keyword>
<gene>
    <name evidence="2" type="ORF">EXE57_03650</name>
</gene>
<name>A0A4P7GIG6_9ACTN</name>
<protein>
    <submittedName>
        <fullName evidence="2">Uncharacterized protein</fullName>
    </submittedName>
</protein>
<accession>A0A4P7GIG6</accession>
<proteinExistence type="predicted"/>
<dbReference type="RefSeq" id="WP_135074099.1">
    <property type="nucleotide sequence ID" value="NZ_CP038267.1"/>
</dbReference>
<dbReference type="InterPro" id="IPR015943">
    <property type="entry name" value="WD40/YVTN_repeat-like_dom_sf"/>
</dbReference>